<proteinExistence type="predicted"/>
<dbReference type="OrthoDB" id="2971536at2"/>
<keyword evidence="2" id="KW-1185">Reference proteome</keyword>
<accession>A0A265NAK2</accession>
<dbReference type="RefSeq" id="WP_094885420.1">
    <property type="nucleotide sequence ID" value="NZ_NPMS01000003.1"/>
</dbReference>
<protein>
    <submittedName>
        <fullName evidence="1">Uncharacterized protein</fullName>
    </submittedName>
</protein>
<comment type="caution">
    <text evidence="1">The sequence shown here is derived from an EMBL/GenBank/DDBJ whole genome shotgun (WGS) entry which is preliminary data.</text>
</comment>
<dbReference type="Proteomes" id="UP000216498">
    <property type="component" value="Unassembled WGS sequence"/>
</dbReference>
<dbReference type="AlphaFoldDB" id="A0A265NAK2"/>
<dbReference type="EMBL" id="NPMS01000003">
    <property type="protein sequence ID" value="OZU89062.1"/>
    <property type="molecule type" value="Genomic_DNA"/>
</dbReference>
<evidence type="ECO:0000313" key="1">
    <source>
        <dbReference type="EMBL" id="OZU89062.1"/>
    </source>
</evidence>
<organism evidence="1 2">
    <name type="scientific">Virgibacillus indicus</name>
    <dbReference type="NCBI Taxonomy" id="2024554"/>
    <lineage>
        <taxon>Bacteria</taxon>
        <taxon>Bacillati</taxon>
        <taxon>Bacillota</taxon>
        <taxon>Bacilli</taxon>
        <taxon>Bacillales</taxon>
        <taxon>Bacillaceae</taxon>
        <taxon>Virgibacillus</taxon>
    </lineage>
</organism>
<gene>
    <name evidence="1" type="ORF">CIL03_08585</name>
</gene>
<reference evidence="1 2" key="1">
    <citation type="submission" date="2017-08" db="EMBL/GenBank/DDBJ databases">
        <title>Virgibacillus indicus sp. nov. and Virgibacillus profoundi sp. nov, two moderately halophilic bacteria isolated from marine sediment by using the Microfluidic Streak Plate.</title>
        <authorList>
            <person name="Xu B."/>
            <person name="Hu B."/>
            <person name="Wang J."/>
            <person name="Zhu Y."/>
            <person name="Huang L."/>
            <person name="Du W."/>
            <person name="Huang Y."/>
        </authorList>
    </citation>
    <scope>NUCLEOTIDE SEQUENCE [LARGE SCALE GENOMIC DNA]</scope>
    <source>
        <strain evidence="1 2">IO3-P2-C2</strain>
    </source>
</reference>
<evidence type="ECO:0000313" key="2">
    <source>
        <dbReference type="Proteomes" id="UP000216498"/>
    </source>
</evidence>
<sequence>MLKKKKKVFIAYTDEQKKNQFLVRKGERFFHLSSQKEIRKLSLKEAYLIFLMITAKELEFRGTGSFVKMGKGGIK</sequence>
<name>A0A265NAK2_9BACI</name>